<evidence type="ECO:0000256" key="1">
    <source>
        <dbReference type="ARBA" id="ARBA00004123"/>
    </source>
</evidence>
<dbReference type="PANTHER" id="PTHR43952:SF75">
    <property type="entry name" value="PROTEIN RADIALIS-LIKE 6"/>
    <property type="match status" value="1"/>
</dbReference>
<evidence type="ECO:0000259" key="5">
    <source>
        <dbReference type="PROSITE" id="PS50090"/>
    </source>
</evidence>
<accession>A0AAV7E9F7</accession>
<proteinExistence type="predicted"/>
<gene>
    <name evidence="6" type="ORF">H6P81_016832</name>
</gene>
<evidence type="ECO:0000313" key="7">
    <source>
        <dbReference type="Proteomes" id="UP000825729"/>
    </source>
</evidence>
<dbReference type="CDD" id="cd00167">
    <property type="entry name" value="SANT"/>
    <property type="match status" value="1"/>
</dbReference>
<dbReference type="Gene3D" id="1.10.10.60">
    <property type="entry name" value="Homeodomain-like"/>
    <property type="match status" value="1"/>
</dbReference>
<evidence type="ECO:0000313" key="6">
    <source>
        <dbReference type="EMBL" id="KAG9445492.1"/>
    </source>
</evidence>
<dbReference type="Pfam" id="PF00249">
    <property type="entry name" value="Myb_DNA-binding"/>
    <property type="match status" value="1"/>
</dbReference>
<dbReference type="InterPro" id="IPR009057">
    <property type="entry name" value="Homeodomain-like_sf"/>
</dbReference>
<dbReference type="PROSITE" id="PS50090">
    <property type="entry name" value="MYB_LIKE"/>
    <property type="match status" value="1"/>
</dbReference>
<dbReference type="Proteomes" id="UP000825729">
    <property type="component" value="Unassembled WGS sequence"/>
</dbReference>
<dbReference type="PANTHER" id="PTHR43952">
    <property type="entry name" value="MYB FAMILY TRANSCRIPTION FACTOR-RELATED"/>
    <property type="match status" value="1"/>
</dbReference>
<reference evidence="6 7" key="1">
    <citation type="submission" date="2021-07" db="EMBL/GenBank/DDBJ databases">
        <title>The Aristolochia fimbriata genome: insights into angiosperm evolution, floral development and chemical biosynthesis.</title>
        <authorList>
            <person name="Jiao Y."/>
        </authorList>
    </citation>
    <scope>NUCLEOTIDE SEQUENCE [LARGE SCALE GENOMIC DNA]</scope>
    <source>
        <strain evidence="6">IBCAS-2021</strain>
        <tissue evidence="6">Leaf</tissue>
    </source>
</reference>
<keyword evidence="3" id="KW-0804">Transcription</keyword>
<keyword evidence="7" id="KW-1185">Reference proteome</keyword>
<sequence length="103" mass="11868">MASRSLSSSPLWTQKQNKCFERALAIFDKDTPDRWEKVASMVPGKTTEEVKHHYDVLVEDLKCIESGQVPFPNYKNTEGSKGNGKTTIINDDDHRRLRYLKLQ</sequence>
<keyword evidence="2" id="KW-0805">Transcription regulation</keyword>
<evidence type="ECO:0000256" key="3">
    <source>
        <dbReference type="ARBA" id="ARBA00023163"/>
    </source>
</evidence>
<keyword evidence="4" id="KW-0539">Nucleus</keyword>
<dbReference type="SMART" id="SM00717">
    <property type="entry name" value="SANT"/>
    <property type="match status" value="1"/>
</dbReference>
<comment type="caution">
    <text evidence="6">The sequence shown here is derived from an EMBL/GenBank/DDBJ whole genome shotgun (WGS) entry which is preliminary data.</text>
</comment>
<dbReference type="GO" id="GO:0005634">
    <property type="term" value="C:nucleus"/>
    <property type="evidence" value="ECO:0007669"/>
    <property type="project" value="UniProtKB-SubCell"/>
</dbReference>
<dbReference type="InterPro" id="IPR044636">
    <property type="entry name" value="RADIALIS-like"/>
</dbReference>
<organism evidence="6 7">
    <name type="scientific">Aristolochia fimbriata</name>
    <name type="common">White veined hardy Dutchman's pipe vine</name>
    <dbReference type="NCBI Taxonomy" id="158543"/>
    <lineage>
        <taxon>Eukaryota</taxon>
        <taxon>Viridiplantae</taxon>
        <taxon>Streptophyta</taxon>
        <taxon>Embryophyta</taxon>
        <taxon>Tracheophyta</taxon>
        <taxon>Spermatophyta</taxon>
        <taxon>Magnoliopsida</taxon>
        <taxon>Magnoliidae</taxon>
        <taxon>Piperales</taxon>
        <taxon>Aristolochiaceae</taxon>
        <taxon>Aristolochia</taxon>
    </lineage>
</organism>
<evidence type="ECO:0000256" key="4">
    <source>
        <dbReference type="ARBA" id="ARBA00023242"/>
    </source>
</evidence>
<protein>
    <recommendedName>
        <fullName evidence="5">Myb-like domain-containing protein</fullName>
    </recommendedName>
</protein>
<dbReference type="FunFam" id="1.10.10.60:FF:000154">
    <property type="entry name" value="Transcription factor SRM1"/>
    <property type="match status" value="1"/>
</dbReference>
<evidence type="ECO:0000256" key="2">
    <source>
        <dbReference type="ARBA" id="ARBA00023015"/>
    </source>
</evidence>
<dbReference type="InterPro" id="IPR001005">
    <property type="entry name" value="SANT/Myb"/>
</dbReference>
<feature type="domain" description="Myb-like" evidence="5">
    <location>
        <begin position="12"/>
        <end position="58"/>
    </location>
</feature>
<name>A0AAV7E9F7_ARIFI</name>
<dbReference type="EMBL" id="JAINDJ010000006">
    <property type="protein sequence ID" value="KAG9445492.1"/>
    <property type="molecule type" value="Genomic_DNA"/>
</dbReference>
<dbReference type="SUPFAM" id="SSF46689">
    <property type="entry name" value="Homeodomain-like"/>
    <property type="match status" value="1"/>
</dbReference>
<comment type="subcellular location">
    <subcellularLocation>
        <location evidence="1">Nucleus</location>
    </subcellularLocation>
</comment>
<dbReference type="GO" id="GO:0003700">
    <property type="term" value="F:DNA-binding transcription factor activity"/>
    <property type="evidence" value="ECO:0007669"/>
    <property type="project" value="InterPro"/>
</dbReference>
<dbReference type="AlphaFoldDB" id="A0AAV7E9F7"/>